<dbReference type="STRING" id="1156394.T0QA86"/>
<evidence type="ECO:0000256" key="5">
    <source>
        <dbReference type="ARBA" id="ARBA00022840"/>
    </source>
</evidence>
<dbReference type="AlphaFoldDB" id="T0QA86"/>
<dbReference type="PANTHER" id="PTHR30094">
    <property type="entry name" value="BIFUNCTIONAL GLUTATHIONYLSPERMIDINE SYNTHETASE/AMIDASE-RELATED"/>
    <property type="match status" value="1"/>
</dbReference>
<dbReference type="InterPro" id="IPR005494">
    <property type="entry name" value="GSPS_pre-ATP-grasp-like_dom"/>
</dbReference>
<feature type="domain" description="Peptidase C51" evidence="7">
    <location>
        <begin position="51"/>
        <end position="196"/>
    </location>
</feature>
<dbReference type="InterPro" id="IPR016185">
    <property type="entry name" value="PreATP-grasp_dom_sf"/>
</dbReference>
<evidence type="ECO:0000313" key="8">
    <source>
        <dbReference type="EMBL" id="EQC30410.1"/>
    </source>
</evidence>
<dbReference type="VEuPathDB" id="FungiDB:SDRG_11985"/>
<keyword evidence="9" id="KW-1185">Reference proteome</keyword>
<dbReference type="PROSITE" id="PS50911">
    <property type="entry name" value="CHAP"/>
    <property type="match status" value="1"/>
</dbReference>
<dbReference type="GO" id="GO:0046872">
    <property type="term" value="F:metal ion binding"/>
    <property type="evidence" value="ECO:0007669"/>
    <property type="project" value="UniProtKB-KW"/>
</dbReference>
<sequence>MPRVMRPHDELAVSNCGMELPAAPLVVPFGTLLGITDGGVHVYCCDYTTLTDDARANRDDFKSVFNGITTGYKWQCVELGRRYLLVNFGVVFDNIAMAYDIFRLKNVRRVQDDQLVPMHSNVNGEATELPVKGSLLIWNPVGEFERTGHIAVIVHAENDYVDIVEQNVEDEVWPAGQTYSRRLKATVDEDSGAYTIVCTYADSSILGWMTIDMETEYNYEDVMLATPSDLSRREVTVSAAAAVASWLDPSAPYVQTFLATPGAALAPGASPYFTLTSHGQTALEYATDHLHHMFLDATDYVLHHEKELGPHFRIPQKLWPRIRRSWFRRKPDCVAGRFDFTLTQDGLKVYEYNADSASCLLECGLTQDALASVLGLPGHSNSAKLFTKLVDTWTARRVIGPLHLLCDDEPEEIYHAQYMAAAATAAGLETHVVVGLGGLQRSGHDILDASGNLLTNVWKTWAWRTALNELSDDEWAGYLFEDDAVDPKALTTPKYRERAGTTTILLVDVLLHPAIRIFEPLWTVLPSSKAILPVLTKLYPKHPLLLASSFTLTPELQASGYVIKPVTGRAGANISVVDANGTVLSQSHGRWTDDSPVYQEIALLPQYAGEYVQLGAWAIGGVYGGAVVRADPTNIIRFESPIYPMRVLDETASA</sequence>
<name>T0QA86_SAPDV</name>
<keyword evidence="2" id="KW-0436">Ligase</keyword>
<gene>
    <name evidence="8" type="ORF">SDRG_11985</name>
</gene>
<dbReference type="SUPFAM" id="SSF54001">
    <property type="entry name" value="Cysteine proteinases"/>
    <property type="match status" value="1"/>
</dbReference>
<dbReference type="RefSeq" id="XP_008616263.1">
    <property type="nucleotide sequence ID" value="XM_008618041.1"/>
</dbReference>
<evidence type="ECO:0000256" key="6">
    <source>
        <dbReference type="ARBA" id="ARBA00022842"/>
    </source>
</evidence>
<dbReference type="SUPFAM" id="SSF52440">
    <property type="entry name" value="PreATP-grasp domain"/>
    <property type="match status" value="1"/>
</dbReference>
<dbReference type="InterPro" id="IPR038765">
    <property type="entry name" value="Papain-like_cys_pep_sf"/>
</dbReference>
<dbReference type="Gene3D" id="3.30.1490.330">
    <property type="match status" value="1"/>
</dbReference>
<dbReference type="Pfam" id="PF03738">
    <property type="entry name" value="GSP_synth"/>
    <property type="match status" value="1"/>
</dbReference>
<dbReference type="SUPFAM" id="SSF56059">
    <property type="entry name" value="Glutathione synthetase ATP-binding domain-like"/>
    <property type="match status" value="1"/>
</dbReference>
<dbReference type="PANTHER" id="PTHR30094:SF0">
    <property type="entry name" value="BIFUNCTIONAL GLUTATHIONYLSPERMIDINE SYNTHETASE_AMIDASE-RELATED"/>
    <property type="match status" value="1"/>
</dbReference>
<dbReference type="Gene3D" id="3.90.1720.10">
    <property type="entry name" value="endopeptidase domain like (from Nostoc punctiforme)"/>
    <property type="match status" value="1"/>
</dbReference>
<evidence type="ECO:0000256" key="1">
    <source>
        <dbReference type="ARBA" id="ARBA00008227"/>
    </source>
</evidence>
<keyword evidence="3" id="KW-0479">Metal-binding</keyword>
<evidence type="ECO:0000256" key="3">
    <source>
        <dbReference type="ARBA" id="ARBA00022723"/>
    </source>
</evidence>
<evidence type="ECO:0000256" key="4">
    <source>
        <dbReference type="ARBA" id="ARBA00022741"/>
    </source>
</evidence>
<dbReference type="InterPro" id="IPR051705">
    <property type="entry name" value="Gsp_Synthetase/Amidase"/>
</dbReference>
<evidence type="ECO:0000313" key="9">
    <source>
        <dbReference type="Proteomes" id="UP000030762"/>
    </source>
</evidence>
<dbReference type="InParanoid" id="T0QA86"/>
<dbReference type="EMBL" id="JH767176">
    <property type="protein sequence ID" value="EQC30410.1"/>
    <property type="molecule type" value="Genomic_DNA"/>
</dbReference>
<dbReference type="GO" id="GO:0005524">
    <property type="term" value="F:ATP binding"/>
    <property type="evidence" value="ECO:0007669"/>
    <property type="project" value="UniProtKB-KW"/>
</dbReference>
<keyword evidence="4" id="KW-0547">Nucleotide-binding</keyword>
<dbReference type="Pfam" id="PF05257">
    <property type="entry name" value="CHAP"/>
    <property type="match status" value="1"/>
</dbReference>
<dbReference type="Proteomes" id="UP000030762">
    <property type="component" value="Unassembled WGS sequence"/>
</dbReference>
<comment type="similarity">
    <text evidence="1">In the C-terminal section; belongs to the glutathionylspermidine synthase preATP-grasp family.</text>
</comment>
<keyword evidence="5" id="KW-0067">ATP-binding</keyword>
<organism evidence="8 9">
    <name type="scientific">Saprolegnia diclina (strain VS20)</name>
    <dbReference type="NCBI Taxonomy" id="1156394"/>
    <lineage>
        <taxon>Eukaryota</taxon>
        <taxon>Sar</taxon>
        <taxon>Stramenopiles</taxon>
        <taxon>Oomycota</taxon>
        <taxon>Saprolegniomycetes</taxon>
        <taxon>Saprolegniales</taxon>
        <taxon>Saprolegniaceae</taxon>
        <taxon>Saprolegnia</taxon>
    </lineage>
</organism>
<dbReference type="InterPro" id="IPR007921">
    <property type="entry name" value="CHAP_dom"/>
</dbReference>
<keyword evidence="6" id="KW-0460">Magnesium</keyword>
<dbReference type="eggNOG" id="ENOG502QUZK">
    <property type="taxonomic scope" value="Eukaryota"/>
</dbReference>
<dbReference type="GO" id="GO:0016874">
    <property type="term" value="F:ligase activity"/>
    <property type="evidence" value="ECO:0007669"/>
    <property type="project" value="UniProtKB-KW"/>
</dbReference>
<dbReference type="OMA" id="METEYNY"/>
<evidence type="ECO:0000256" key="2">
    <source>
        <dbReference type="ARBA" id="ARBA00022598"/>
    </source>
</evidence>
<proteinExistence type="inferred from homology"/>
<evidence type="ECO:0000259" key="7">
    <source>
        <dbReference type="PROSITE" id="PS50911"/>
    </source>
</evidence>
<dbReference type="OrthoDB" id="64566at2759"/>
<dbReference type="GeneID" id="19952712"/>
<accession>T0QA86</accession>
<reference evidence="8 9" key="1">
    <citation type="submission" date="2012-04" db="EMBL/GenBank/DDBJ databases">
        <title>The Genome Sequence of Saprolegnia declina VS20.</title>
        <authorList>
            <consortium name="The Broad Institute Genome Sequencing Platform"/>
            <person name="Russ C."/>
            <person name="Nusbaum C."/>
            <person name="Tyler B."/>
            <person name="van West P."/>
            <person name="Dieguez-Uribeondo J."/>
            <person name="de Bruijn I."/>
            <person name="Tripathy S."/>
            <person name="Jiang R."/>
            <person name="Young S.K."/>
            <person name="Zeng Q."/>
            <person name="Gargeya S."/>
            <person name="Fitzgerald M."/>
            <person name="Haas B."/>
            <person name="Abouelleil A."/>
            <person name="Alvarado L."/>
            <person name="Arachchi H.M."/>
            <person name="Berlin A."/>
            <person name="Chapman S.B."/>
            <person name="Goldberg J."/>
            <person name="Griggs A."/>
            <person name="Gujja S."/>
            <person name="Hansen M."/>
            <person name="Howarth C."/>
            <person name="Imamovic A."/>
            <person name="Larimer J."/>
            <person name="McCowen C."/>
            <person name="Montmayeur A."/>
            <person name="Murphy C."/>
            <person name="Neiman D."/>
            <person name="Pearson M."/>
            <person name="Priest M."/>
            <person name="Roberts A."/>
            <person name="Saif S."/>
            <person name="Shea T."/>
            <person name="Sisk P."/>
            <person name="Sykes S."/>
            <person name="Wortman J."/>
            <person name="Nusbaum C."/>
            <person name="Birren B."/>
        </authorList>
    </citation>
    <scope>NUCLEOTIDE SEQUENCE [LARGE SCALE GENOMIC DNA]</scope>
    <source>
        <strain evidence="8 9">VS20</strain>
    </source>
</reference>
<protein>
    <recommendedName>
        <fullName evidence="7">Peptidase C51 domain-containing protein</fullName>
    </recommendedName>
</protein>